<dbReference type="Ensembl" id="ENSOANT00000011059.3">
    <property type="protein sequence ID" value="ENSOANP00000011057.3"/>
    <property type="gene ID" value="ENSOANG00000006943.3"/>
</dbReference>
<feature type="compositionally biased region" description="Basic and acidic residues" evidence="1">
    <location>
        <begin position="538"/>
        <end position="554"/>
    </location>
</feature>
<dbReference type="STRING" id="9258.ENSOANP00000011057"/>
<dbReference type="Proteomes" id="UP000002279">
    <property type="component" value="Chromosome 7"/>
</dbReference>
<dbReference type="HOGENOM" id="CLU_035884_1_0_1"/>
<dbReference type="GO" id="GO:0005615">
    <property type="term" value="C:extracellular space"/>
    <property type="evidence" value="ECO:0000318"/>
    <property type="project" value="GO_Central"/>
</dbReference>
<proteinExistence type="predicted"/>
<dbReference type="Pfam" id="PF05337">
    <property type="entry name" value="CSF-1"/>
    <property type="match status" value="1"/>
</dbReference>
<dbReference type="GO" id="GO:0016020">
    <property type="term" value="C:membrane"/>
    <property type="evidence" value="ECO:0007669"/>
    <property type="project" value="InterPro"/>
</dbReference>
<keyword evidence="2" id="KW-1133">Transmembrane helix</keyword>
<reference evidence="3" key="2">
    <citation type="submission" date="2025-08" db="UniProtKB">
        <authorList>
            <consortium name="Ensembl"/>
        </authorList>
    </citation>
    <scope>IDENTIFICATION</scope>
    <source>
        <strain evidence="3">Glennie</strain>
    </source>
</reference>
<dbReference type="GO" id="GO:0005125">
    <property type="term" value="F:cytokine activity"/>
    <property type="evidence" value="ECO:0000318"/>
    <property type="project" value="GO_Central"/>
</dbReference>
<dbReference type="FunCoup" id="F7EA49">
    <property type="interactions" value="1056"/>
</dbReference>
<evidence type="ECO:0008006" key="5">
    <source>
        <dbReference type="Google" id="ProtNLM"/>
    </source>
</evidence>
<dbReference type="AlphaFoldDB" id="F7EA49"/>
<evidence type="ECO:0000313" key="4">
    <source>
        <dbReference type="Proteomes" id="UP000002279"/>
    </source>
</evidence>
<dbReference type="eggNOG" id="ENOG502S271">
    <property type="taxonomic scope" value="Eukaryota"/>
</dbReference>
<keyword evidence="2" id="KW-0812">Transmembrane</keyword>
<dbReference type="OMA" id="CQIAYEF"/>
<feature type="compositionally biased region" description="Low complexity" evidence="1">
    <location>
        <begin position="365"/>
        <end position="379"/>
    </location>
</feature>
<dbReference type="Bgee" id="ENSOANG00000006943">
    <property type="expression patterns" value="Expressed in fibroblast and 8 other cell types or tissues"/>
</dbReference>
<evidence type="ECO:0000256" key="2">
    <source>
        <dbReference type="SAM" id="Phobius"/>
    </source>
</evidence>
<evidence type="ECO:0000313" key="3">
    <source>
        <dbReference type="Ensembl" id="ENSOANP00000011057.3"/>
    </source>
</evidence>
<keyword evidence="2" id="KW-0472">Membrane</keyword>
<protein>
    <recommendedName>
        <fullName evidence="5">Colony stimulating factor 1</fullName>
    </recommendedName>
</protein>
<dbReference type="Gene3D" id="1.20.1250.10">
    <property type="match status" value="1"/>
</dbReference>
<dbReference type="GO" id="GO:0045651">
    <property type="term" value="P:positive regulation of macrophage differentiation"/>
    <property type="evidence" value="ECO:0000318"/>
    <property type="project" value="GO_Central"/>
</dbReference>
<name>F7EA49_ORNAN</name>
<feature type="region of interest" description="Disordered" evidence="1">
    <location>
        <begin position="436"/>
        <end position="588"/>
    </location>
</feature>
<dbReference type="GeneTree" id="ENSGT00390000015805"/>
<dbReference type="PANTHER" id="PTHR10058">
    <property type="entry name" value="MACROPHAGE COLONY STIMULATING FACTOR"/>
    <property type="match status" value="1"/>
</dbReference>
<dbReference type="InterPro" id="IPR009079">
    <property type="entry name" value="4_helix_cytokine-like_core"/>
</dbReference>
<reference evidence="3 4" key="1">
    <citation type="journal article" date="2008" name="Nature">
        <title>Genome analysis of the platypus reveals unique signatures of evolution.</title>
        <authorList>
            <person name="Warren W.C."/>
            <person name="Hillier L.W."/>
            <person name="Marshall Graves J.A."/>
            <person name="Birney E."/>
            <person name="Ponting C.P."/>
            <person name="Grutzner F."/>
            <person name="Belov K."/>
            <person name="Miller W."/>
            <person name="Clarke L."/>
            <person name="Chinwalla A.T."/>
            <person name="Yang S.P."/>
            <person name="Heger A."/>
            <person name="Locke D.P."/>
            <person name="Miethke P."/>
            <person name="Waters P.D."/>
            <person name="Veyrunes F."/>
            <person name="Fulton L."/>
            <person name="Fulton B."/>
            <person name="Graves T."/>
            <person name="Wallis J."/>
            <person name="Puente X.S."/>
            <person name="Lopez-Otin C."/>
            <person name="Ordonez G.R."/>
            <person name="Eichler E.E."/>
            <person name="Chen L."/>
            <person name="Cheng Z."/>
            <person name="Deakin J.E."/>
            <person name="Alsop A."/>
            <person name="Thompson K."/>
            <person name="Kirby P."/>
            <person name="Papenfuss A.T."/>
            <person name="Wakefield M.J."/>
            <person name="Olender T."/>
            <person name="Lancet D."/>
            <person name="Huttley G.A."/>
            <person name="Smit A.F."/>
            <person name="Pask A."/>
            <person name="Temple-Smith P."/>
            <person name="Batzer M.A."/>
            <person name="Walker J.A."/>
            <person name="Konkel M.K."/>
            <person name="Harris R.S."/>
            <person name="Whittington C.M."/>
            <person name="Wong E.S."/>
            <person name="Gemmell N.J."/>
            <person name="Buschiazzo E."/>
            <person name="Vargas Jentzsch I.M."/>
            <person name="Merkel A."/>
            <person name="Schmitz J."/>
            <person name="Zemann A."/>
            <person name="Churakov G."/>
            <person name="Kriegs J.O."/>
            <person name="Brosius J."/>
            <person name="Murchison E.P."/>
            <person name="Sachidanandam R."/>
            <person name="Smith C."/>
            <person name="Hannon G.J."/>
            <person name="Tsend-Ayush E."/>
            <person name="McMillan D."/>
            <person name="Attenborough R."/>
            <person name="Rens W."/>
            <person name="Ferguson-Smith M."/>
            <person name="Lefevre C.M."/>
            <person name="Sharp J.A."/>
            <person name="Nicholas K.R."/>
            <person name="Ray D.A."/>
            <person name="Kube M."/>
            <person name="Reinhardt R."/>
            <person name="Pringle T.H."/>
            <person name="Taylor J."/>
            <person name="Jones R.C."/>
            <person name="Nixon B."/>
            <person name="Dacheux J.L."/>
            <person name="Niwa H."/>
            <person name="Sekita Y."/>
            <person name="Huang X."/>
            <person name="Stark A."/>
            <person name="Kheradpour P."/>
            <person name="Kellis M."/>
            <person name="Flicek P."/>
            <person name="Chen Y."/>
            <person name="Webber C."/>
            <person name="Hardison R."/>
            <person name="Nelson J."/>
            <person name="Hallsworth-Pepin K."/>
            <person name="Delehaunty K."/>
            <person name="Markovic C."/>
            <person name="Minx P."/>
            <person name="Feng Y."/>
            <person name="Kremitzki C."/>
            <person name="Mitreva M."/>
            <person name="Glasscock J."/>
            <person name="Wylie T."/>
            <person name="Wohldmann P."/>
            <person name="Thiru P."/>
            <person name="Nhan M.N."/>
            <person name="Pohl C.S."/>
            <person name="Smith S.M."/>
            <person name="Hou S."/>
            <person name="Nefedov M."/>
            <person name="de Jong P.J."/>
            <person name="Renfree M.B."/>
            <person name="Mardis E.R."/>
            <person name="Wilson R.K."/>
        </authorList>
    </citation>
    <scope>NUCLEOTIDE SEQUENCE [LARGE SCALE GENOMIC DNA]</scope>
    <source>
        <strain evidence="3 4">Glennie</strain>
    </source>
</reference>
<dbReference type="PANTHER" id="PTHR10058:SF0">
    <property type="entry name" value="MACROPHAGE COLONY-STIMULATING FACTOR 1"/>
    <property type="match status" value="1"/>
</dbReference>
<feature type="region of interest" description="Disordered" evidence="1">
    <location>
        <begin position="301"/>
        <end position="397"/>
    </location>
</feature>
<accession>F7EA49</accession>
<dbReference type="InterPro" id="IPR008001">
    <property type="entry name" value="MCSF-1"/>
</dbReference>
<feature type="transmembrane region" description="Helical" evidence="2">
    <location>
        <begin position="598"/>
        <end position="621"/>
    </location>
</feature>
<reference evidence="3" key="3">
    <citation type="submission" date="2025-09" db="UniProtKB">
        <authorList>
            <consortium name="Ensembl"/>
        </authorList>
    </citation>
    <scope>IDENTIFICATION</scope>
    <source>
        <strain evidence="3">Glennie</strain>
    </source>
</reference>
<dbReference type="InParanoid" id="F7EA49"/>
<dbReference type="GO" id="GO:0008083">
    <property type="term" value="F:growth factor activity"/>
    <property type="evidence" value="ECO:0007669"/>
    <property type="project" value="InterPro"/>
</dbReference>
<dbReference type="SUPFAM" id="SSF47266">
    <property type="entry name" value="4-helical cytokines"/>
    <property type="match status" value="1"/>
</dbReference>
<dbReference type="GO" id="GO:0030316">
    <property type="term" value="P:osteoclast differentiation"/>
    <property type="evidence" value="ECO:0000318"/>
    <property type="project" value="GO_Central"/>
</dbReference>
<sequence length="657" mass="70434">MLPVQFKKAEPGGPRQPICSRLRGKRKLARLLPGPPARLGSARLGSARLGWAGLLDLSPPSPGHPGACPGAARLPRSCEGPGPRLGAPMTPRAAGHRRPSQAWLGFQLLLVCLLVVGKPTMAKNCKHVIGAGHLKDLQQLIDSQMESSCQISFEFADRDQLKDPVCYLKKAVLSLEDILEENMQFKPNSLNANITQSLQELQLRLMMSCDIKKDKEHSKACVKTFYKTPLQMLVMVKDVFEETKKLLESDADAFVKDCSSSFTQCNQPDVVTEPACSCPTPRATLSGELAAAPTLLPTAAQPGSLAGVGPEETEASSFFPRHMPDPSHLPIMSRREAAQHVCENTGPAETEGPDGGSTLPASSLPAGSPTRPSPTGSPGQSLAVPDASPESEDPSDSMISYVSLAHGETLGNVGFWDPGDTGSQDPRDVGYQRVMVGPTLPGVGPRPVSTAGLDERLPASASSTTDWRAPAGDTGGAWLVMDSAPSKGEDGLASSPESRSDPAYHGNLQLRPEEPVSPPRSFLRGTPEPRNQPQGQKSTRERRSTPQIRGETEGGRGGGRGVDRGQRVAGPNPDFNGFPLTDTGHKEQRLGPPDLPGLVFYLLVPSVILVLLAVGGLLFYLQRHRTLRELRAVPIRMEQPEISPLNQEEDRRVELPV</sequence>
<organism evidence="3 4">
    <name type="scientific">Ornithorhynchus anatinus</name>
    <name type="common">Duckbill platypus</name>
    <dbReference type="NCBI Taxonomy" id="9258"/>
    <lineage>
        <taxon>Eukaryota</taxon>
        <taxon>Metazoa</taxon>
        <taxon>Chordata</taxon>
        <taxon>Craniata</taxon>
        <taxon>Vertebrata</taxon>
        <taxon>Euteleostomi</taxon>
        <taxon>Mammalia</taxon>
        <taxon>Monotremata</taxon>
        <taxon>Ornithorhynchidae</taxon>
        <taxon>Ornithorhynchus</taxon>
    </lineage>
</organism>
<keyword evidence="4" id="KW-1185">Reference proteome</keyword>
<gene>
    <name evidence="3" type="primary">CSF1</name>
</gene>
<evidence type="ECO:0000256" key="1">
    <source>
        <dbReference type="SAM" id="MobiDB-lite"/>
    </source>
</evidence>